<feature type="transmembrane region" description="Helical" evidence="3">
    <location>
        <begin position="31"/>
        <end position="49"/>
    </location>
</feature>
<evidence type="ECO:0000256" key="2">
    <source>
        <dbReference type="ARBA" id="ARBA00009477"/>
    </source>
</evidence>
<dbReference type="GO" id="GO:0005886">
    <property type="term" value="C:plasma membrane"/>
    <property type="evidence" value="ECO:0007669"/>
    <property type="project" value="TreeGrafter"/>
</dbReference>
<dbReference type="NCBIfam" id="TIGR01730">
    <property type="entry name" value="RND_mfp"/>
    <property type="match status" value="1"/>
</dbReference>
<dbReference type="InterPro" id="IPR058627">
    <property type="entry name" value="MdtA-like_C"/>
</dbReference>
<comment type="similarity">
    <text evidence="2">Belongs to the membrane fusion protein (MFP) (TC 8.A.1) family.</text>
</comment>
<dbReference type="PANTHER" id="PTHR30158">
    <property type="entry name" value="ACRA/E-RELATED COMPONENT OF DRUG EFFLUX TRANSPORTER"/>
    <property type="match status" value="1"/>
</dbReference>
<proteinExistence type="inferred from homology"/>
<accession>A0A9D9NS61</accession>
<dbReference type="GO" id="GO:0046677">
    <property type="term" value="P:response to antibiotic"/>
    <property type="evidence" value="ECO:0007669"/>
    <property type="project" value="TreeGrafter"/>
</dbReference>
<feature type="domain" description="Multidrug resistance protein MdtA-like beta-barrel" evidence="6">
    <location>
        <begin position="242"/>
        <end position="323"/>
    </location>
</feature>
<dbReference type="InterPro" id="IPR058626">
    <property type="entry name" value="MdtA-like_b-barrel"/>
</dbReference>
<evidence type="ECO:0000256" key="3">
    <source>
        <dbReference type="SAM" id="Phobius"/>
    </source>
</evidence>
<evidence type="ECO:0000313" key="9">
    <source>
        <dbReference type="Proteomes" id="UP000823750"/>
    </source>
</evidence>
<dbReference type="Gene3D" id="2.40.420.20">
    <property type="match status" value="1"/>
</dbReference>
<evidence type="ECO:0000259" key="7">
    <source>
        <dbReference type="Pfam" id="PF25967"/>
    </source>
</evidence>
<dbReference type="Pfam" id="PF25944">
    <property type="entry name" value="Beta-barrel_RND"/>
    <property type="match status" value="1"/>
</dbReference>
<dbReference type="SUPFAM" id="SSF111369">
    <property type="entry name" value="HlyD-like secretion proteins"/>
    <property type="match status" value="1"/>
</dbReference>
<dbReference type="AlphaFoldDB" id="A0A9D9NS61"/>
<dbReference type="Pfam" id="PF25967">
    <property type="entry name" value="RND-MFP_C"/>
    <property type="match status" value="1"/>
</dbReference>
<evidence type="ECO:0000259" key="6">
    <source>
        <dbReference type="Pfam" id="PF25944"/>
    </source>
</evidence>
<dbReference type="EMBL" id="JADILX010000089">
    <property type="protein sequence ID" value="MBO8485972.1"/>
    <property type="molecule type" value="Genomic_DNA"/>
</dbReference>
<evidence type="ECO:0000313" key="8">
    <source>
        <dbReference type="EMBL" id="MBO8485972.1"/>
    </source>
</evidence>
<keyword evidence="3" id="KW-0472">Membrane</keyword>
<organism evidence="8 9">
    <name type="scientific">Candidatus Cryptobacteroides excrementavium</name>
    <dbReference type="NCBI Taxonomy" id="2840759"/>
    <lineage>
        <taxon>Bacteria</taxon>
        <taxon>Pseudomonadati</taxon>
        <taxon>Bacteroidota</taxon>
        <taxon>Bacteroidia</taxon>
        <taxon>Bacteroidales</taxon>
        <taxon>Candidatus Cryptobacteroides</taxon>
    </lineage>
</organism>
<sequence>MKQFFKNTRSTIDKGSQYFVVRIKRLNWRHWTAIGVVLAGLIALTVWLTRPEHVEEVIPVVSTETVSTEDVRIYGEYPGNVTAQQFVEVRARVEGYLEQMLFEEGTYVKKNQVLFIIDPRQYKAVVDRSKAMLEKARAMELKAERDLERIRPLYDQKAASQLDLDNAIASYESAKAEVLMSEADLKQDELALSYTTVRSPISGYISERHADIGTLVGPGGQSLLATIVKSDTVTVEFKMTDLDYQVSKARNVNIGQKDTLRKWDPYVTITLADKSVYKYRGLVDFADPQVDSRSGTFSVHADIPNPDRELLPGQFTNVTLLLDVREDAVVVPTKAVEIEKDGSYIFVLRNDNVVERRFIELGPETGNKVVVERGLLPGEQIVVEGYHKLQHGMKARRADSLQKAE</sequence>
<dbReference type="Pfam" id="PF25876">
    <property type="entry name" value="HH_MFP_RND"/>
    <property type="match status" value="1"/>
</dbReference>
<protein>
    <submittedName>
        <fullName evidence="8">Efflux RND transporter periplasmic adaptor subunit</fullName>
    </submittedName>
</protein>
<evidence type="ECO:0000259" key="5">
    <source>
        <dbReference type="Pfam" id="PF25917"/>
    </source>
</evidence>
<dbReference type="InterPro" id="IPR006143">
    <property type="entry name" value="RND_pump_MFP"/>
</dbReference>
<dbReference type="Pfam" id="PF25917">
    <property type="entry name" value="BSH_RND"/>
    <property type="match status" value="1"/>
</dbReference>
<reference evidence="8" key="1">
    <citation type="submission" date="2020-10" db="EMBL/GenBank/DDBJ databases">
        <authorList>
            <person name="Gilroy R."/>
        </authorList>
    </citation>
    <scope>NUCLEOTIDE SEQUENCE</scope>
    <source>
        <strain evidence="8">B2-16538</strain>
    </source>
</reference>
<keyword evidence="3" id="KW-1133">Transmembrane helix</keyword>
<keyword evidence="3" id="KW-0812">Transmembrane</keyword>
<feature type="domain" description="Multidrug resistance protein MdtA-like alpha-helical hairpin" evidence="4">
    <location>
        <begin position="129"/>
        <end position="195"/>
    </location>
</feature>
<gene>
    <name evidence="8" type="ORF">IAB78_06065</name>
</gene>
<comment type="subcellular location">
    <subcellularLocation>
        <location evidence="1">Cell envelope</location>
    </subcellularLocation>
</comment>
<dbReference type="Gene3D" id="1.10.287.470">
    <property type="entry name" value="Helix hairpin bin"/>
    <property type="match status" value="1"/>
</dbReference>
<reference evidence="8" key="2">
    <citation type="journal article" date="2021" name="PeerJ">
        <title>Extensive microbial diversity within the chicken gut microbiome revealed by metagenomics and culture.</title>
        <authorList>
            <person name="Gilroy R."/>
            <person name="Ravi A."/>
            <person name="Getino M."/>
            <person name="Pursley I."/>
            <person name="Horton D.L."/>
            <person name="Alikhan N.F."/>
            <person name="Baker D."/>
            <person name="Gharbi K."/>
            <person name="Hall N."/>
            <person name="Watson M."/>
            <person name="Adriaenssens E.M."/>
            <person name="Foster-Nyarko E."/>
            <person name="Jarju S."/>
            <person name="Secka A."/>
            <person name="Antonio M."/>
            <person name="Oren A."/>
            <person name="Chaudhuri R.R."/>
            <person name="La Ragione R."/>
            <person name="Hildebrand F."/>
            <person name="Pallen M.J."/>
        </authorList>
    </citation>
    <scope>NUCLEOTIDE SEQUENCE</scope>
    <source>
        <strain evidence="8">B2-16538</strain>
    </source>
</reference>
<dbReference type="Gene3D" id="2.40.50.100">
    <property type="match status" value="1"/>
</dbReference>
<dbReference type="PANTHER" id="PTHR30158:SF3">
    <property type="entry name" value="MULTIDRUG EFFLUX PUMP SUBUNIT ACRA-RELATED"/>
    <property type="match status" value="1"/>
</dbReference>
<dbReference type="GO" id="GO:0030313">
    <property type="term" value="C:cell envelope"/>
    <property type="evidence" value="ECO:0007669"/>
    <property type="project" value="UniProtKB-SubCell"/>
</dbReference>
<feature type="domain" description="Multidrug resistance protein MdtA-like barrel-sandwich hybrid" evidence="5">
    <location>
        <begin position="87"/>
        <end position="227"/>
    </location>
</feature>
<evidence type="ECO:0000256" key="1">
    <source>
        <dbReference type="ARBA" id="ARBA00004196"/>
    </source>
</evidence>
<dbReference type="Gene3D" id="2.40.30.170">
    <property type="match status" value="1"/>
</dbReference>
<dbReference type="InterPro" id="IPR058625">
    <property type="entry name" value="MdtA-like_BSH"/>
</dbReference>
<dbReference type="GO" id="GO:0022857">
    <property type="term" value="F:transmembrane transporter activity"/>
    <property type="evidence" value="ECO:0007669"/>
    <property type="project" value="InterPro"/>
</dbReference>
<dbReference type="Proteomes" id="UP000823750">
    <property type="component" value="Unassembled WGS sequence"/>
</dbReference>
<name>A0A9D9NS61_9BACT</name>
<comment type="caution">
    <text evidence="8">The sequence shown here is derived from an EMBL/GenBank/DDBJ whole genome shotgun (WGS) entry which is preliminary data.</text>
</comment>
<feature type="domain" description="Multidrug resistance protein MdtA-like C-terminal permuted SH3" evidence="7">
    <location>
        <begin position="327"/>
        <end position="386"/>
    </location>
</feature>
<evidence type="ECO:0000259" key="4">
    <source>
        <dbReference type="Pfam" id="PF25876"/>
    </source>
</evidence>
<dbReference type="InterPro" id="IPR058624">
    <property type="entry name" value="MdtA-like_HH"/>
</dbReference>